<name>A0A2A9ECH2_9MICO</name>
<dbReference type="InterPro" id="IPR025997">
    <property type="entry name" value="SBP_2_dom"/>
</dbReference>
<dbReference type="InterPro" id="IPR028082">
    <property type="entry name" value="Peripla_BP_I"/>
</dbReference>
<dbReference type="InterPro" id="IPR050555">
    <property type="entry name" value="Bact_Solute-Bind_Prot2"/>
</dbReference>
<keyword evidence="6" id="KW-1185">Reference proteome</keyword>
<dbReference type="PANTHER" id="PTHR30036:SF1">
    <property type="entry name" value="D-XYLOSE-BINDING PERIPLASMIC PROTEIN"/>
    <property type="match status" value="1"/>
</dbReference>
<evidence type="ECO:0000256" key="2">
    <source>
        <dbReference type="ARBA" id="ARBA00022729"/>
    </source>
</evidence>
<dbReference type="GO" id="GO:0030288">
    <property type="term" value="C:outer membrane-bounded periplasmic space"/>
    <property type="evidence" value="ECO:0007669"/>
    <property type="project" value="TreeGrafter"/>
</dbReference>
<dbReference type="Proteomes" id="UP000221394">
    <property type="component" value="Unassembled WGS sequence"/>
</dbReference>
<sequence>MTRTHERRPRRLAAVVAMLLAATSVLAGCAGSATRADDGRPTIALLLPETKTARYETLDRPSFEKTVAGTCAECTVLYANAQQDAARQQQQAESFLIRGADVLVLAAVDAQAALSIVAAATARGVPVIAYDRYLEDPDVAYYISFDPARVGRLQAQALVDGLEKDGITTGGVLVAHGAVTDANSPGLSQSVMGVLGTTDLTILAETTISDWSPDKAQEWVATQLGRYRDDVVAVYAANDGLAAGAISAMRAAGIEDKPLVTGQDAELAAIQRIVTGDQFMTVYKDIEQQAALAADAAVLLARGEDVEAPTEVRGVPTMLLAPFAVTRDEIEPVILRKGVFTLGEICVEPFTQACTAAGLTEEE</sequence>
<gene>
    <name evidence="5" type="ORF">ATL41_0957</name>
</gene>
<organism evidence="5 6">
    <name type="scientific">Flavimobilis soli</name>
    <dbReference type="NCBI Taxonomy" id="442709"/>
    <lineage>
        <taxon>Bacteria</taxon>
        <taxon>Bacillati</taxon>
        <taxon>Actinomycetota</taxon>
        <taxon>Actinomycetes</taxon>
        <taxon>Micrococcales</taxon>
        <taxon>Jonesiaceae</taxon>
        <taxon>Flavimobilis</taxon>
    </lineage>
</organism>
<evidence type="ECO:0000259" key="4">
    <source>
        <dbReference type="Pfam" id="PF13407"/>
    </source>
</evidence>
<dbReference type="GO" id="GO:0030246">
    <property type="term" value="F:carbohydrate binding"/>
    <property type="evidence" value="ECO:0007669"/>
    <property type="project" value="TreeGrafter"/>
</dbReference>
<dbReference type="EMBL" id="PDJH01000001">
    <property type="protein sequence ID" value="PFG36241.1"/>
    <property type="molecule type" value="Genomic_DNA"/>
</dbReference>
<feature type="domain" description="Periplasmic binding protein" evidence="4">
    <location>
        <begin position="43"/>
        <end position="304"/>
    </location>
</feature>
<evidence type="ECO:0000256" key="3">
    <source>
        <dbReference type="SAM" id="SignalP"/>
    </source>
</evidence>
<keyword evidence="2 3" id="KW-0732">Signal</keyword>
<dbReference type="Gene3D" id="3.40.50.2300">
    <property type="match status" value="2"/>
</dbReference>
<feature type="chain" id="PRO_5038399706" evidence="3">
    <location>
        <begin position="28"/>
        <end position="363"/>
    </location>
</feature>
<dbReference type="PANTHER" id="PTHR30036">
    <property type="entry name" value="D-XYLOSE-BINDING PERIPLASMIC PROTEIN"/>
    <property type="match status" value="1"/>
</dbReference>
<proteinExistence type="predicted"/>
<evidence type="ECO:0000256" key="1">
    <source>
        <dbReference type="ARBA" id="ARBA00004196"/>
    </source>
</evidence>
<comment type="caution">
    <text evidence="5">The sequence shown here is derived from an EMBL/GenBank/DDBJ whole genome shotgun (WGS) entry which is preliminary data.</text>
</comment>
<dbReference type="RefSeq" id="WP_245854629.1">
    <property type="nucleotide sequence ID" value="NZ_PDJH01000001.1"/>
</dbReference>
<dbReference type="SUPFAM" id="SSF53822">
    <property type="entry name" value="Periplasmic binding protein-like I"/>
    <property type="match status" value="1"/>
</dbReference>
<dbReference type="PROSITE" id="PS51257">
    <property type="entry name" value="PROKAR_LIPOPROTEIN"/>
    <property type="match status" value="1"/>
</dbReference>
<reference evidence="5 6" key="1">
    <citation type="submission" date="2017-10" db="EMBL/GenBank/DDBJ databases">
        <title>Sequencing the genomes of 1000 actinobacteria strains.</title>
        <authorList>
            <person name="Klenk H.-P."/>
        </authorList>
    </citation>
    <scope>NUCLEOTIDE SEQUENCE [LARGE SCALE GENOMIC DNA]</scope>
    <source>
        <strain evidence="5 6">DSM 21574</strain>
    </source>
</reference>
<protein>
    <submittedName>
        <fullName evidence="5">D-xylose transport system substrate-binding protein</fullName>
    </submittedName>
</protein>
<evidence type="ECO:0000313" key="5">
    <source>
        <dbReference type="EMBL" id="PFG36241.1"/>
    </source>
</evidence>
<feature type="signal peptide" evidence="3">
    <location>
        <begin position="1"/>
        <end position="27"/>
    </location>
</feature>
<dbReference type="AlphaFoldDB" id="A0A2A9ECH2"/>
<evidence type="ECO:0000313" key="6">
    <source>
        <dbReference type="Proteomes" id="UP000221394"/>
    </source>
</evidence>
<comment type="subcellular location">
    <subcellularLocation>
        <location evidence="1">Cell envelope</location>
    </subcellularLocation>
</comment>
<accession>A0A2A9ECH2</accession>
<dbReference type="Pfam" id="PF13407">
    <property type="entry name" value="Peripla_BP_4"/>
    <property type="match status" value="1"/>
</dbReference>